<proteinExistence type="inferred from homology"/>
<keyword evidence="15" id="KW-1185">Reference proteome</keyword>
<feature type="transmembrane region" description="Helical" evidence="13">
    <location>
        <begin position="81"/>
        <end position="104"/>
    </location>
</feature>
<dbReference type="Gene3D" id="1.10.287.770">
    <property type="entry name" value="YojJ-like"/>
    <property type="match status" value="1"/>
</dbReference>
<keyword evidence="6 13" id="KW-1133">Transmembrane helix</keyword>
<reference evidence="14 15" key="1">
    <citation type="submission" date="2024-04" db="EMBL/GenBank/DDBJ databases">
        <authorList>
            <person name="Rising A."/>
            <person name="Reimegard J."/>
            <person name="Sonavane S."/>
            <person name="Akerstrom W."/>
            <person name="Nylinder S."/>
            <person name="Hedman E."/>
            <person name="Kallberg Y."/>
        </authorList>
    </citation>
    <scope>NUCLEOTIDE SEQUENCE [LARGE SCALE GENOMIC DNA]</scope>
</reference>
<gene>
    <name evidence="14" type="ORF">LARSCL_LOCUS12365</name>
</gene>
<evidence type="ECO:0000256" key="9">
    <source>
        <dbReference type="ARBA" id="ARBA00023136"/>
    </source>
</evidence>
<evidence type="ECO:0000256" key="4">
    <source>
        <dbReference type="ARBA" id="ARBA00022461"/>
    </source>
</evidence>
<dbReference type="GO" id="GO:0016020">
    <property type="term" value="C:membrane"/>
    <property type="evidence" value="ECO:0007669"/>
    <property type="project" value="UniProtKB-SubCell"/>
</dbReference>
<accession>A0AAV2AH54</accession>
<evidence type="ECO:0000256" key="5">
    <source>
        <dbReference type="ARBA" id="ARBA00022692"/>
    </source>
</evidence>
<keyword evidence="10 12" id="KW-0739">Sodium transport</keyword>
<sequence>MHILKQPEGILMRFWSVEFSPLKSRIYKCFHGTYCSLPKTLDKNDSLRCEDGSDLIRLFVVMKDTDAVVLNYNPLFGTWELFGYTGGLVGCWLGFSVWSLVGIIEKFAQKVGRFREKLLKK</sequence>
<keyword evidence="4 12" id="KW-0894">Sodium channel</keyword>
<keyword evidence="9 13" id="KW-0472">Membrane</keyword>
<evidence type="ECO:0000256" key="2">
    <source>
        <dbReference type="ARBA" id="ARBA00007193"/>
    </source>
</evidence>
<dbReference type="AlphaFoldDB" id="A0AAV2AH54"/>
<protein>
    <submittedName>
        <fullName evidence="14">Uncharacterized protein</fullName>
    </submittedName>
</protein>
<keyword evidence="8 12" id="KW-0406">Ion transport</keyword>
<dbReference type="Proteomes" id="UP001497382">
    <property type="component" value="Unassembled WGS sequence"/>
</dbReference>
<organism evidence="14 15">
    <name type="scientific">Larinioides sclopetarius</name>
    <dbReference type="NCBI Taxonomy" id="280406"/>
    <lineage>
        <taxon>Eukaryota</taxon>
        <taxon>Metazoa</taxon>
        <taxon>Ecdysozoa</taxon>
        <taxon>Arthropoda</taxon>
        <taxon>Chelicerata</taxon>
        <taxon>Arachnida</taxon>
        <taxon>Araneae</taxon>
        <taxon>Araneomorphae</taxon>
        <taxon>Entelegynae</taxon>
        <taxon>Araneoidea</taxon>
        <taxon>Araneidae</taxon>
        <taxon>Larinioides</taxon>
    </lineage>
</organism>
<dbReference type="EMBL" id="CAXIEN010000163">
    <property type="protein sequence ID" value="CAL1283037.1"/>
    <property type="molecule type" value="Genomic_DNA"/>
</dbReference>
<keyword evidence="7" id="KW-0915">Sodium</keyword>
<evidence type="ECO:0000256" key="13">
    <source>
        <dbReference type="SAM" id="Phobius"/>
    </source>
</evidence>
<dbReference type="GO" id="GO:0005272">
    <property type="term" value="F:sodium channel activity"/>
    <property type="evidence" value="ECO:0007669"/>
    <property type="project" value="UniProtKB-KW"/>
</dbReference>
<evidence type="ECO:0000256" key="10">
    <source>
        <dbReference type="ARBA" id="ARBA00023201"/>
    </source>
</evidence>
<evidence type="ECO:0000256" key="6">
    <source>
        <dbReference type="ARBA" id="ARBA00022989"/>
    </source>
</evidence>
<comment type="similarity">
    <text evidence="2 12">Belongs to the amiloride-sensitive sodium channel (TC 1.A.6) family.</text>
</comment>
<evidence type="ECO:0000313" key="15">
    <source>
        <dbReference type="Proteomes" id="UP001497382"/>
    </source>
</evidence>
<evidence type="ECO:0000313" key="14">
    <source>
        <dbReference type="EMBL" id="CAL1283037.1"/>
    </source>
</evidence>
<evidence type="ECO:0000256" key="8">
    <source>
        <dbReference type="ARBA" id="ARBA00023065"/>
    </source>
</evidence>
<evidence type="ECO:0000256" key="1">
    <source>
        <dbReference type="ARBA" id="ARBA00004141"/>
    </source>
</evidence>
<comment type="subcellular location">
    <subcellularLocation>
        <location evidence="1">Membrane</location>
        <topology evidence="1">Multi-pass membrane protein</topology>
    </subcellularLocation>
</comment>
<name>A0AAV2AH54_9ARAC</name>
<comment type="caution">
    <text evidence="14">The sequence shown here is derived from an EMBL/GenBank/DDBJ whole genome shotgun (WGS) entry which is preliminary data.</text>
</comment>
<evidence type="ECO:0000256" key="11">
    <source>
        <dbReference type="ARBA" id="ARBA00023303"/>
    </source>
</evidence>
<dbReference type="InterPro" id="IPR001873">
    <property type="entry name" value="ENaC"/>
</dbReference>
<dbReference type="Pfam" id="PF00858">
    <property type="entry name" value="ASC"/>
    <property type="match status" value="1"/>
</dbReference>
<keyword evidence="5 12" id="KW-0812">Transmembrane</keyword>
<evidence type="ECO:0000256" key="12">
    <source>
        <dbReference type="RuleBase" id="RU000679"/>
    </source>
</evidence>
<evidence type="ECO:0000256" key="7">
    <source>
        <dbReference type="ARBA" id="ARBA00023053"/>
    </source>
</evidence>
<keyword evidence="3 12" id="KW-0813">Transport</keyword>
<keyword evidence="11 12" id="KW-0407">Ion channel</keyword>
<evidence type="ECO:0000256" key="3">
    <source>
        <dbReference type="ARBA" id="ARBA00022448"/>
    </source>
</evidence>